<feature type="region of interest" description="Disordered" evidence="1">
    <location>
        <begin position="64"/>
        <end position="88"/>
    </location>
</feature>
<organism evidence="2 3">
    <name type="scientific">Colletotrichum chrysophilum</name>
    <dbReference type="NCBI Taxonomy" id="1836956"/>
    <lineage>
        <taxon>Eukaryota</taxon>
        <taxon>Fungi</taxon>
        <taxon>Dikarya</taxon>
        <taxon>Ascomycota</taxon>
        <taxon>Pezizomycotina</taxon>
        <taxon>Sordariomycetes</taxon>
        <taxon>Hypocreomycetidae</taxon>
        <taxon>Glomerellales</taxon>
        <taxon>Glomerellaceae</taxon>
        <taxon>Colletotrichum</taxon>
        <taxon>Colletotrichum gloeosporioides species complex</taxon>
    </lineage>
</organism>
<proteinExistence type="predicted"/>
<comment type="caution">
    <text evidence="2">The sequence shown here is derived from an EMBL/GenBank/DDBJ whole genome shotgun (WGS) entry which is preliminary data.</text>
</comment>
<name>A0AAD9AII4_9PEZI</name>
<protein>
    <submittedName>
        <fullName evidence="2">Uncharacterized protein</fullName>
    </submittedName>
</protein>
<reference evidence="2" key="1">
    <citation type="submission" date="2023-01" db="EMBL/GenBank/DDBJ databases">
        <title>Colletotrichum chrysophilum M932 genome sequence.</title>
        <authorList>
            <person name="Baroncelli R."/>
        </authorList>
    </citation>
    <scope>NUCLEOTIDE SEQUENCE</scope>
    <source>
        <strain evidence="2">M932</strain>
    </source>
</reference>
<dbReference type="EMBL" id="JAQOWY010000164">
    <property type="protein sequence ID" value="KAK1848698.1"/>
    <property type="molecule type" value="Genomic_DNA"/>
</dbReference>
<accession>A0AAD9AII4</accession>
<keyword evidence="3" id="KW-1185">Reference proteome</keyword>
<evidence type="ECO:0000313" key="2">
    <source>
        <dbReference type="EMBL" id="KAK1848698.1"/>
    </source>
</evidence>
<dbReference type="Proteomes" id="UP001243330">
    <property type="component" value="Unassembled WGS sequence"/>
</dbReference>
<dbReference type="AlphaFoldDB" id="A0AAD9AII4"/>
<gene>
    <name evidence="2" type="ORF">CCHR01_08671</name>
</gene>
<evidence type="ECO:0000256" key="1">
    <source>
        <dbReference type="SAM" id="MobiDB-lite"/>
    </source>
</evidence>
<sequence>MLSLRSSAKDKRVMVEEAYPLIARVVPFHPRPSLRRHLRLRLHRSQRRNTSNICRAKCVGSHDIVGNQGGAEEMDQSRGGAGDHSEAT</sequence>
<evidence type="ECO:0000313" key="3">
    <source>
        <dbReference type="Proteomes" id="UP001243330"/>
    </source>
</evidence>